<comment type="caution">
    <text evidence="1">The sequence shown here is derived from an EMBL/GenBank/DDBJ whole genome shotgun (WGS) entry which is preliminary data.</text>
</comment>
<evidence type="ECO:0000313" key="2">
    <source>
        <dbReference type="Proteomes" id="UP001501081"/>
    </source>
</evidence>
<proteinExistence type="predicted"/>
<dbReference type="PANTHER" id="PTHR35792">
    <property type="entry name" value="GENERAL STRESS PROTEIN"/>
    <property type="match status" value="1"/>
</dbReference>
<dbReference type="Proteomes" id="UP001501081">
    <property type="component" value="Unassembled WGS sequence"/>
</dbReference>
<accession>A0ABP7PGD4</accession>
<reference evidence="2" key="1">
    <citation type="journal article" date="2019" name="Int. J. Syst. Evol. Microbiol.">
        <title>The Global Catalogue of Microorganisms (GCM) 10K type strain sequencing project: providing services to taxonomists for standard genome sequencing and annotation.</title>
        <authorList>
            <consortium name="The Broad Institute Genomics Platform"/>
            <consortium name="The Broad Institute Genome Sequencing Center for Infectious Disease"/>
            <person name="Wu L."/>
            <person name="Ma J."/>
        </authorList>
    </citation>
    <scope>NUCLEOTIDE SEQUENCE [LARGE SCALE GENOMIC DNA]</scope>
    <source>
        <strain evidence="2">JCM 17338</strain>
    </source>
</reference>
<dbReference type="InterPro" id="IPR024623">
    <property type="entry name" value="YtxH"/>
</dbReference>
<name>A0ABP7PGD4_9SPHI</name>
<protein>
    <recommendedName>
        <fullName evidence="3">Gas vesicle protein</fullName>
    </recommendedName>
</protein>
<dbReference type="PANTHER" id="PTHR35792:SF2">
    <property type="entry name" value="GENERAL STRESS PROTEIN"/>
    <property type="match status" value="1"/>
</dbReference>
<organism evidence="1 2">
    <name type="scientific">Pedobacter ginsengiterrae</name>
    <dbReference type="NCBI Taxonomy" id="871696"/>
    <lineage>
        <taxon>Bacteria</taxon>
        <taxon>Pseudomonadati</taxon>
        <taxon>Bacteroidota</taxon>
        <taxon>Sphingobacteriia</taxon>
        <taxon>Sphingobacteriales</taxon>
        <taxon>Sphingobacteriaceae</taxon>
        <taxon>Pedobacter</taxon>
    </lineage>
</organism>
<dbReference type="SUPFAM" id="SSF47162">
    <property type="entry name" value="Apolipoprotein"/>
    <property type="match status" value="1"/>
</dbReference>
<dbReference type="Gene3D" id="1.20.120.20">
    <property type="entry name" value="Apolipoprotein"/>
    <property type="match status" value="1"/>
</dbReference>
<evidence type="ECO:0008006" key="3">
    <source>
        <dbReference type="Google" id="ProtNLM"/>
    </source>
</evidence>
<dbReference type="Pfam" id="PF12732">
    <property type="entry name" value="YtxH"/>
    <property type="match status" value="1"/>
</dbReference>
<dbReference type="InterPro" id="IPR052928">
    <property type="entry name" value="Desiccation-related_membrane"/>
</dbReference>
<keyword evidence="2" id="KW-1185">Reference proteome</keyword>
<gene>
    <name evidence="1" type="ORF">GCM10022246_17800</name>
</gene>
<dbReference type="EMBL" id="BAABAK010000009">
    <property type="protein sequence ID" value="GAA3965177.1"/>
    <property type="molecule type" value="Genomic_DNA"/>
</dbReference>
<sequence length="110" mass="11828">MLYKPKTMTDNSKTVVALLAGLAAGAALGILFAPESGEETVDKLSKSLKDLKDRVLDKAHQEIANLTRTSDELADKASESFSSVKEEVKGKIDSLKEDANDNLTDYVAQA</sequence>
<evidence type="ECO:0000313" key="1">
    <source>
        <dbReference type="EMBL" id="GAA3965177.1"/>
    </source>
</evidence>